<organism evidence="1 2">
    <name type="scientific">Modicisalibacter luteus</name>
    <dbReference type="NCBI Taxonomy" id="453962"/>
    <lineage>
        <taxon>Bacteria</taxon>
        <taxon>Pseudomonadati</taxon>
        <taxon>Pseudomonadota</taxon>
        <taxon>Gammaproteobacteria</taxon>
        <taxon>Oceanospirillales</taxon>
        <taxon>Halomonadaceae</taxon>
        <taxon>Modicisalibacter</taxon>
    </lineage>
</organism>
<name>A0ABV7M301_9GAMM</name>
<dbReference type="Proteomes" id="UP001595640">
    <property type="component" value="Unassembled WGS sequence"/>
</dbReference>
<sequence length="240" mass="26159">MSTTANAKPVTQGTVDQVFVALGQLYGTHWRRRCMDSGWGQQIDGQWACFDATGEWHGALQHLSESHVRCGLDACNERAELAVAKGDTAWPPESAMLFAKLCRLRPEPLGLPSLEAAWRNVQEHAFAGALFIHEGVAAAAGHVDLHNMRSATYNQLAEHRRVFKHYYASSNRDCVVERVARGETMRPQAAIGHDSQLSRAELTARVSAEQAAQRVAEAGLPHRMNASQGLAALKAAAGRV</sequence>
<reference evidence="2" key="1">
    <citation type="journal article" date="2019" name="Int. J. Syst. Evol. Microbiol.">
        <title>The Global Catalogue of Microorganisms (GCM) 10K type strain sequencing project: providing services to taxonomists for standard genome sequencing and annotation.</title>
        <authorList>
            <consortium name="The Broad Institute Genomics Platform"/>
            <consortium name="The Broad Institute Genome Sequencing Center for Infectious Disease"/>
            <person name="Wu L."/>
            <person name="Ma J."/>
        </authorList>
    </citation>
    <scope>NUCLEOTIDE SEQUENCE [LARGE SCALE GENOMIC DNA]</scope>
    <source>
        <strain evidence="2">KCTC 12847</strain>
    </source>
</reference>
<dbReference type="EMBL" id="JBHRUH010000031">
    <property type="protein sequence ID" value="MFC3293233.1"/>
    <property type="molecule type" value="Genomic_DNA"/>
</dbReference>
<keyword evidence="2" id="KW-1185">Reference proteome</keyword>
<evidence type="ECO:0000313" key="2">
    <source>
        <dbReference type="Proteomes" id="UP001595640"/>
    </source>
</evidence>
<accession>A0ABV7M301</accession>
<comment type="caution">
    <text evidence="1">The sequence shown here is derived from an EMBL/GenBank/DDBJ whole genome shotgun (WGS) entry which is preliminary data.</text>
</comment>
<evidence type="ECO:0000313" key="1">
    <source>
        <dbReference type="EMBL" id="MFC3293233.1"/>
    </source>
</evidence>
<gene>
    <name evidence="1" type="ORF">ACFOEI_14345</name>
</gene>
<protein>
    <submittedName>
        <fullName evidence="1">Uncharacterized protein</fullName>
    </submittedName>
</protein>
<dbReference type="RefSeq" id="WP_019020600.1">
    <property type="nucleotide sequence ID" value="NZ_BMXD01000001.1"/>
</dbReference>
<proteinExistence type="predicted"/>